<protein>
    <recommendedName>
        <fullName evidence="3">DUF4097 domain-containing protein</fullName>
    </recommendedName>
</protein>
<reference evidence="4 5" key="1">
    <citation type="journal article" date="2021" name="Int. J. Syst. Evol. Microbiol.">
        <title>Reticulibacter mediterranei gen. nov., sp. nov., within the new family Reticulibacteraceae fam. nov., and Ktedonospora formicarum gen. nov., sp. nov., Ktedonobacter robiniae sp. nov., Dictyobacter formicarum sp. nov. and Dictyobacter arantiisoli sp. nov., belonging to the class Ktedonobacteria.</title>
        <authorList>
            <person name="Yabe S."/>
            <person name="Zheng Y."/>
            <person name="Wang C.M."/>
            <person name="Sakai Y."/>
            <person name="Abe K."/>
            <person name="Yokota A."/>
            <person name="Donadio S."/>
            <person name="Cavaletti L."/>
            <person name="Monciardini P."/>
        </authorList>
    </citation>
    <scope>NUCLEOTIDE SEQUENCE [LARGE SCALE GENOMIC DNA]</scope>
    <source>
        <strain evidence="4 5">SOSP1-9</strain>
    </source>
</reference>
<dbReference type="Proteomes" id="UP000635565">
    <property type="component" value="Unassembled WGS sequence"/>
</dbReference>
<gene>
    <name evidence="4" type="ORF">KSZ_72510</name>
</gene>
<organism evidence="4 5">
    <name type="scientific">Dictyobacter formicarum</name>
    <dbReference type="NCBI Taxonomy" id="2778368"/>
    <lineage>
        <taxon>Bacteria</taxon>
        <taxon>Bacillati</taxon>
        <taxon>Chloroflexota</taxon>
        <taxon>Ktedonobacteria</taxon>
        <taxon>Ktedonobacterales</taxon>
        <taxon>Dictyobacteraceae</taxon>
        <taxon>Dictyobacter</taxon>
    </lineage>
</organism>
<evidence type="ECO:0000256" key="2">
    <source>
        <dbReference type="SAM" id="Phobius"/>
    </source>
</evidence>
<sequence>MSQQQSQFDEKWPQERPYAPQYYAESQVQRDINRDPREQPVGPQEYYSPVPPDGYTASYGQGEKLRPRPPRRTHRTRNWIIGIIVVLALVWGASASVRSVHHPMNMESKPQPVTTSFSYTGSQLIFHGIKGNVHIHTGNTSQVQVNTSGNINVKGSSDNGVITLQQVMSGKSDFGSNDGGNIDLTVPKDMQLTVDMPIGPVDIDGVTGKLNISAGDGEISVNNTTLHDGSTLKTANGPIRFDGSLDPKGSYDFETYNGSVSVRLPKGDVAAVSTNTMHGDVNNHLNTATNDPNAAIVTIKTLNGSIDVDNQ</sequence>
<dbReference type="RefSeq" id="WP_201366769.1">
    <property type="nucleotide sequence ID" value="NZ_BNJJ01000033.1"/>
</dbReference>
<keyword evidence="5" id="KW-1185">Reference proteome</keyword>
<dbReference type="InterPro" id="IPR025164">
    <property type="entry name" value="Toastrack_DUF4097"/>
</dbReference>
<feature type="region of interest" description="Disordered" evidence="1">
    <location>
        <begin position="1"/>
        <end position="72"/>
    </location>
</feature>
<evidence type="ECO:0000256" key="1">
    <source>
        <dbReference type="SAM" id="MobiDB-lite"/>
    </source>
</evidence>
<feature type="domain" description="DUF4097" evidence="3">
    <location>
        <begin position="147"/>
        <end position="308"/>
    </location>
</feature>
<evidence type="ECO:0000259" key="3">
    <source>
        <dbReference type="Pfam" id="PF13349"/>
    </source>
</evidence>
<accession>A0ABQ3VSR7</accession>
<proteinExistence type="predicted"/>
<name>A0ABQ3VSR7_9CHLR</name>
<evidence type="ECO:0000313" key="4">
    <source>
        <dbReference type="EMBL" id="GHO89245.1"/>
    </source>
</evidence>
<dbReference type="Pfam" id="PF13349">
    <property type="entry name" value="DUF4097"/>
    <property type="match status" value="1"/>
</dbReference>
<dbReference type="EMBL" id="BNJJ01000033">
    <property type="protein sequence ID" value="GHO89245.1"/>
    <property type="molecule type" value="Genomic_DNA"/>
</dbReference>
<comment type="caution">
    <text evidence="4">The sequence shown here is derived from an EMBL/GenBank/DDBJ whole genome shotgun (WGS) entry which is preliminary data.</text>
</comment>
<feature type="transmembrane region" description="Helical" evidence="2">
    <location>
        <begin position="78"/>
        <end position="97"/>
    </location>
</feature>
<keyword evidence="2" id="KW-0812">Transmembrane</keyword>
<keyword evidence="2" id="KW-0472">Membrane</keyword>
<keyword evidence="2" id="KW-1133">Transmembrane helix</keyword>
<evidence type="ECO:0000313" key="5">
    <source>
        <dbReference type="Proteomes" id="UP000635565"/>
    </source>
</evidence>